<dbReference type="Pfam" id="PF07727">
    <property type="entry name" value="RVT_2"/>
    <property type="match status" value="1"/>
</dbReference>
<comment type="caution">
    <text evidence="2">The sequence shown here is derived from an EMBL/GenBank/DDBJ whole genome shotgun (WGS) entry which is preliminary data.</text>
</comment>
<reference evidence="2" key="1">
    <citation type="submission" date="2018-05" db="EMBL/GenBank/DDBJ databases">
        <title>Draft genome of Mucuna pruriens seed.</title>
        <authorList>
            <person name="Nnadi N.E."/>
            <person name="Vos R."/>
            <person name="Hasami M.H."/>
            <person name="Devisetty U.K."/>
            <person name="Aguiy J.C."/>
        </authorList>
    </citation>
    <scope>NUCLEOTIDE SEQUENCE [LARGE SCALE GENOMIC DNA]</scope>
    <source>
        <strain evidence="2">JCA_2017</strain>
    </source>
</reference>
<keyword evidence="3" id="KW-1185">Reference proteome</keyword>
<proteinExistence type="predicted"/>
<dbReference type="PANTHER" id="PTHR11439:SF517">
    <property type="entry name" value="CYSTEINE-RICH RLK (RECEPTOR-LIKE PROTEIN KINASE) 8"/>
    <property type="match status" value="1"/>
</dbReference>
<dbReference type="Proteomes" id="UP000257109">
    <property type="component" value="Unassembled WGS sequence"/>
</dbReference>
<accession>A0A371FAS7</accession>
<dbReference type="PANTHER" id="PTHR11439">
    <property type="entry name" value="GAG-POL-RELATED RETROTRANSPOSON"/>
    <property type="match status" value="1"/>
</dbReference>
<evidence type="ECO:0000313" key="3">
    <source>
        <dbReference type="Proteomes" id="UP000257109"/>
    </source>
</evidence>
<evidence type="ECO:0000259" key="1">
    <source>
        <dbReference type="Pfam" id="PF07727"/>
    </source>
</evidence>
<gene>
    <name evidence="2" type="ORF">CR513_44735</name>
</gene>
<dbReference type="AlphaFoldDB" id="A0A371FAS7"/>
<protein>
    <recommendedName>
        <fullName evidence="1">Reverse transcriptase Ty1/copia-type domain-containing protein</fullName>
    </recommendedName>
</protein>
<feature type="non-terminal residue" evidence="2">
    <location>
        <position position="1"/>
    </location>
</feature>
<name>A0A371FAS7_MUCPR</name>
<dbReference type="STRING" id="157652.A0A371FAS7"/>
<dbReference type="InterPro" id="IPR013103">
    <property type="entry name" value="RVT_2"/>
</dbReference>
<dbReference type="OrthoDB" id="1721964at2759"/>
<dbReference type="EMBL" id="QJKJ01009856">
    <property type="protein sequence ID" value="RDX75390.1"/>
    <property type="molecule type" value="Genomic_DNA"/>
</dbReference>
<sequence>MEEELKSIEKNKKWKLALLPLQKKPIHVKWIYKIKVNIDGSMSRYKVKLVAKGFMQKARLDYLEVFSPLNKNWGVKESIRLVVAIISYNQLDVKTTFLNGALEEKVYVLQLPGFEMQNQEKKVYILRKTLYGLKQAHQTWNKRIESFLFENVFKKCINEYGIYVKEVRDTTTSMVQYANCNLAKTLAGCEIHLVKDVVNPILFKQIVGCLRYFCNSKLDILYVMSLVSRFMENPKVSHMAATKRILSYSLITKTKPKENITGITNSDWCGDKEDKKNKSGYVFKLSNIAFSWSSIKQSVLTLSSCEAKYIVASTRHTCQTGRLQTILEHVHLKTKKKKNQ</sequence>
<organism evidence="2 3">
    <name type="scientific">Mucuna pruriens</name>
    <name type="common">Velvet bean</name>
    <name type="synonym">Dolichos pruriens</name>
    <dbReference type="NCBI Taxonomy" id="157652"/>
    <lineage>
        <taxon>Eukaryota</taxon>
        <taxon>Viridiplantae</taxon>
        <taxon>Streptophyta</taxon>
        <taxon>Embryophyta</taxon>
        <taxon>Tracheophyta</taxon>
        <taxon>Spermatophyta</taxon>
        <taxon>Magnoliopsida</taxon>
        <taxon>eudicotyledons</taxon>
        <taxon>Gunneridae</taxon>
        <taxon>Pentapetalae</taxon>
        <taxon>rosids</taxon>
        <taxon>fabids</taxon>
        <taxon>Fabales</taxon>
        <taxon>Fabaceae</taxon>
        <taxon>Papilionoideae</taxon>
        <taxon>50 kb inversion clade</taxon>
        <taxon>NPAAA clade</taxon>
        <taxon>indigoferoid/millettioid clade</taxon>
        <taxon>Phaseoleae</taxon>
        <taxon>Mucuna</taxon>
    </lineage>
</organism>
<feature type="domain" description="Reverse transcriptase Ty1/copia-type" evidence="1">
    <location>
        <begin position="11"/>
        <end position="171"/>
    </location>
</feature>
<evidence type="ECO:0000313" key="2">
    <source>
        <dbReference type="EMBL" id="RDX75390.1"/>
    </source>
</evidence>